<evidence type="ECO:0000313" key="1">
    <source>
        <dbReference type="EMBL" id="THF57253.1"/>
    </source>
</evidence>
<dbReference type="EMBL" id="SSOD01000018">
    <property type="protein sequence ID" value="THF57253.1"/>
    <property type="molecule type" value="Genomic_DNA"/>
</dbReference>
<gene>
    <name evidence="1" type="ORF">E6O51_18320</name>
</gene>
<dbReference type="Gene3D" id="1.20.5.420">
    <property type="entry name" value="Immunoglobulin FC, subunit C"/>
    <property type="match status" value="1"/>
</dbReference>
<dbReference type="RefSeq" id="WP_136386458.1">
    <property type="nucleotide sequence ID" value="NZ_SSOD01000018.1"/>
</dbReference>
<accession>A0A4S4ADV2</accession>
<protein>
    <submittedName>
        <fullName evidence="1">Uncharacterized protein</fullName>
    </submittedName>
</protein>
<keyword evidence="2" id="KW-1185">Reference proteome</keyword>
<dbReference type="Proteomes" id="UP000307956">
    <property type="component" value="Unassembled WGS sequence"/>
</dbReference>
<sequence length="68" mass="7210">MTEQPPAEAEALSALFAPQVDDPAVAAALRARLEEFDQAIAAGGGREEYRRWQASRSALQAALDILGA</sequence>
<evidence type="ECO:0000313" key="2">
    <source>
        <dbReference type="Proteomes" id="UP000307956"/>
    </source>
</evidence>
<organism evidence="1 2">
    <name type="scientific">Pseudothauera rhizosphaerae</name>
    <dbReference type="NCBI Taxonomy" id="2565932"/>
    <lineage>
        <taxon>Bacteria</taxon>
        <taxon>Pseudomonadati</taxon>
        <taxon>Pseudomonadota</taxon>
        <taxon>Betaproteobacteria</taxon>
        <taxon>Rhodocyclales</taxon>
        <taxon>Zoogloeaceae</taxon>
        <taxon>Pseudothauera</taxon>
    </lineage>
</organism>
<dbReference type="AlphaFoldDB" id="A0A4S4ADV2"/>
<proteinExistence type="predicted"/>
<name>A0A4S4ADV2_9RHOO</name>
<reference evidence="1 2" key="1">
    <citation type="submission" date="2019-04" db="EMBL/GenBank/DDBJ databases">
        <title>Azoarcus rhizosphaerae sp. nov. isolated from rhizosphere of Ficus religiosa.</title>
        <authorList>
            <person name="Lin S.-Y."/>
            <person name="Hameed A."/>
            <person name="Hsu Y.-H."/>
            <person name="Young C.-C."/>
        </authorList>
    </citation>
    <scope>NUCLEOTIDE SEQUENCE [LARGE SCALE GENOMIC DNA]</scope>
    <source>
        <strain evidence="1 2">CC-YHH848</strain>
    </source>
</reference>
<comment type="caution">
    <text evidence="1">The sequence shown here is derived from an EMBL/GenBank/DDBJ whole genome shotgun (WGS) entry which is preliminary data.</text>
</comment>